<evidence type="ECO:0000256" key="5">
    <source>
        <dbReference type="ARBA" id="ARBA00022989"/>
    </source>
</evidence>
<dbReference type="PANTHER" id="PTHR30561">
    <property type="entry name" value="SMR FAMILY PROTON-DEPENDENT DRUG EFFLUX TRANSPORTER SUGE"/>
    <property type="match status" value="1"/>
</dbReference>
<name>A0ABT5TUW4_9MICO</name>
<dbReference type="InterPro" id="IPR037185">
    <property type="entry name" value="EmrE-like"/>
</dbReference>
<evidence type="ECO:0000256" key="7">
    <source>
        <dbReference type="RuleBase" id="RU003942"/>
    </source>
</evidence>
<organism evidence="10 11">
    <name type="scientific">Georgenia halotolerans</name>
    <dbReference type="NCBI Taxonomy" id="3028317"/>
    <lineage>
        <taxon>Bacteria</taxon>
        <taxon>Bacillati</taxon>
        <taxon>Actinomycetota</taxon>
        <taxon>Actinomycetes</taxon>
        <taxon>Micrococcales</taxon>
        <taxon>Bogoriellaceae</taxon>
        <taxon>Georgenia</taxon>
    </lineage>
</organism>
<evidence type="ECO:0000256" key="6">
    <source>
        <dbReference type="ARBA" id="ARBA00023136"/>
    </source>
</evidence>
<dbReference type="Pfam" id="PF00893">
    <property type="entry name" value="Multi_Drug_Res"/>
    <property type="match status" value="1"/>
</dbReference>
<comment type="similarity">
    <text evidence="7">Belongs to the drug/metabolite transporter (DMT) superfamily. Small multidrug resistance (SMR) (TC 2.A.7.1) family.</text>
</comment>
<feature type="non-terminal residue" evidence="10">
    <location>
        <position position="1"/>
    </location>
</feature>
<sequence length="66" mass="6765">YAAWSGLGTAAVAAVGVIWLGEDLSLTKVAGIALVIAGVVTLELSGRDREKGRDSGRPADPQPSHH</sequence>
<dbReference type="SUPFAM" id="SSF103481">
    <property type="entry name" value="Multidrug resistance efflux transporter EmrE"/>
    <property type="match status" value="1"/>
</dbReference>
<protein>
    <submittedName>
        <fullName evidence="10">SMR family transporter</fullName>
    </submittedName>
</protein>
<accession>A0ABT5TUW4</accession>
<evidence type="ECO:0000313" key="10">
    <source>
        <dbReference type="EMBL" id="MDD9205059.1"/>
    </source>
</evidence>
<reference evidence="10" key="1">
    <citation type="submission" date="2023-02" db="EMBL/GenBank/DDBJ databases">
        <title>Georgenia sp.10Sc9-8, isolated from a soil sample collected from the Taklamakan desert.</title>
        <authorList>
            <person name="Liu S."/>
        </authorList>
    </citation>
    <scope>NUCLEOTIDE SEQUENCE</scope>
    <source>
        <strain evidence="10">10Sc9-8</strain>
    </source>
</reference>
<keyword evidence="4 7" id="KW-0812">Transmembrane</keyword>
<dbReference type="Proteomes" id="UP001165561">
    <property type="component" value="Unassembled WGS sequence"/>
</dbReference>
<keyword evidence="11" id="KW-1185">Reference proteome</keyword>
<feature type="transmembrane region" description="Helical" evidence="9">
    <location>
        <begin position="29"/>
        <end position="46"/>
    </location>
</feature>
<keyword evidence="6 9" id="KW-0472">Membrane</keyword>
<evidence type="ECO:0000256" key="4">
    <source>
        <dbReference type="ARBA" id="ARBA00022692"/>
    </source>
</evidence>
<comment type="caution">
    <text evidence="10">The sequence shown here is derived from an EMBL/GenBank/DDBJ whole genome shotgun (WGS) entry which is preliminary data.</text>
</comment>
<evidence type="ECO:0000256" key="3">
    <source>
        <dbReference type="ARBA" id="ARBA00022475"/>
    </source>
</evidence>
<dbReference type="PANTHER" id="PTHR30561:SF1">
    <property type="entry name" value="MULTIDRUG TRANSPORTER EMRE"/>
    <property type="match status" value="1"/>
</dbReference>
<gene>
    <name evidence="10" type="ORF">PU560_01100</name>
</gene>
<dbReference type="EMBL" id="JARACI010000229">
    <property type="protein sequence ID" value="MDD9205059.1"/>
    <property type="molecule type" value="Genomic_DNA"/>
</dbReference>
<keyword evidence="5 9" id="KW-1133">Transmembrane helix</keyword>
<feature type="compositionally biased region" description="Basic and acidic residues" evidence="8">
    <location>
        <begin position="46"/>
        <end position="57"/>
    </location>
</feature>
<keyword evidence="2" id="KW-0813">Transport</keyword>
<evidence type="ECO:0000256" key="2">
    <source>
        <dbReference type="ARBA" id="ARBA00022448"/>
    </source>
</evidence>
<feature type="region of interest" description="Disordered" evidence="8">
    <location>
        <begin position="46"/>
        <end position="66"/>
    </location>
</feature>
<evidence type="ECO:0000313" key="11">
    <source>
        <dbReference type="Proteomes" id="UP001165561"/>
    </source>
</evidence>
<evidence type="ECO:0000256" key="9">
    <source>
        <dbReference type="SAM" id="Phobius"/>
    </source>
</evidence>
<comment type="subcellular location">
    <subcellularLocation>
        <location evidence="1 7">Cell membrane</location>
        <topology evidence="1 7">Multi-pass membrane protein</topology>
    </subcellularLocation>
</comment>
<evidence type="ECO:0000256" key="8">
    <source>
        <dbReference type="SAM" id="MobiDB-lite"/>
    </source>
</evidence>
<dbReference type="InterPro" id="IPR045324">
    <property type="entry name" value="Small_multidrug_res"/>
</dbReference>
<keyword evidence="3" id="KW-1003">Cell membrane</keyword>
<evidence type="ECO:0000256" key="1">
    <source>
        <dbReference type="ARBA" id="ARBA00004651"/>
    </source>
</evidence>
<proteinExistence type="inferred from homology"/>
<dbReference type="Gene3D" id="1.10.3730.20">
    <property type="match status" value="1"/>
</dbReference>
<dbReference type="InterPro" id="IPR000390">
    <property type="entry name" value="Small_drug/metabolite_transptr"/>
</dbReference>